<dbReference type="STRING" id="37546.A0A1B0G949"/>
<evidence type="ECO:0000313" key="6">
    <source>
        <dbReference type="EnsemblMetazoa" id="GMOY009835-PA"/>
    </source>
</evidence>
<evidence type="ECO:0000256" key="2">
    <source>
        <dbReference type="SAM" id="Coils"/>
    </source>
</evidence>
<dbReference type="EMBL" id="CCAG010001014">
    <property type="status" value="NOT_ANNOTATED_CDS"/>
    <property type="molecule type" value="Genomic_DNA"/>
</dbReference>
<dbReference type="GO" id="GO:0005096">
    <property type="term" value="F:GTPase activator activity"/>
    <property type="evidence" value="ECO:0007669"/>
    <property type="project" value="UniProtKB-KW"/>
</dbReference>
<dbReference type="PhylomeDB" id="A0A1B0G949"/>
<dbReference type="InterPro" id="IPR017937">
    <property type="entry name" value="Thioredoxin_CS"/>
</dbReference>
<dbReference type="PROSITE" id="PS50238">
    <property type="entry name" value="RHOGAP"/>
    <property type="match status" value="1"/>
</dbReference>
<protein>
    <recommendedName>
        <fullName evidence="8">Thioredoxin domain-containing protein</fullName>
    </recommendedName>
</protein>
<dbReference type="SUPFAM" id="SSF48350">
    <property type="entry name" value="GTPase activation domain, GAP"/>
    <property type="match status" value="1"/>
</dbReference>
<dbReference type="GO" id="GO:0007165">
    <property type="term" value="P:signal transduction"/>
    <property type="evidence" value="ECO:0007669"/>
    <property type="project" value="InterPro"/>
</dbReference>
<evidence type="ECO:0000256" key="3">
    <source>
        <dbReference type="SAM" id="MobiDB-lite"/>
    </source>
</evidence>
<dbReference type="PROSITE" id="PS00194">
    <property type="entry name" value="THIOREDOXIN_1"/>
    <property type="match status" value="1"/>
</dbReference>
<dbReference type="PROSITE" id="PS51352">
    <property type="entry name" value="THIOREDOXIN_2"/>
    <property type="match status" value="1"/>
</dbReference>
<dbReference type="InterPro" id="IPR050729">
    <property type="entry name" value="Rho-GAP"/>
</dbReference>
<dbReference type="SMART" id="SM00324">
    <property type="entry name" value="RhoGAP"/>
    <property type="match status" value="1"/>
</dbReference>
<dbReference type="Gene3D" id="3.40.30.10">
    <property type="entry name" value="Glutaredoxin"/>
    <property type="match status" value="1"/>
</dbReference>
<feature type="domain" description="Thioredoxin" evidence="5">
    <location>
        <begin position="481"/>
        <end position="618"/>
    </location>
</feature>
<dbReference type="Gene3D" id="1.10.555.10">
    <property type="entry name" value="Rho GTPase activation protein"/>
    <property type="match status" value="1"/>
</dbReference>
<dbReference type="InterPro" id="IPR000198">
    <property type="entry name" value="RhoGAP_dom"/>
</dbReference>
<dbReference type="InterPro" id="IPR036249">
    <property type="entry name" value="Thioredoxin-like_sf"/>
</dbReference>
<evidence type="ECO:0000259" key="4">
    <source>
        <dbReference type="PROSITE" id="PS50238"/>
    </source>
</evidence>
<feature type="region of interest" description="Disordered" evidence="3">
    <location>
        <begin position="119"/>
        <end position="143"/>
    </location>
</feature>
<keyword evidence="1" id="KW-0343">GTPase activation</keyword>
<dbReference type="CDD" id="cd00159">
    <property type="entry name" value="RhoGAP"/>
    <property type="match status" value="1"/>
</dbReference>
<evidence type="ECO:0000259" key="5">
    <source>
        <dbReference type="PROSITE" id="PS51352"/>
    </source>
</evidence>
<feature type="coiled-coil region" evidence="2">
    <location>
        <begin position="153"/>
        <end position="208"/>
    </location>
</feature>
<dbReference type="InterPro" id="IPR008936">
    <property type="entry name" value="Rho_GTPase_activation_prot"/>
</dbReference>
<name>A0A1B0G949_GLOMM</name>
<accession>A0A1B0G949</accession>
<dbReference type="EnsemblMetazoa" id="GMOY009835-RA">
    <property type="protein sequence ID" value="GMOY009835-PA"/>
    <property type="gene ID" value="GMOY009835"/>
</dbReference>
<dbReference type="Pfam" id="PF00620">
    <property type="entry name" value="RhoGAP"/>
    <property type="match status" value="1"/>
</dbReference>
<reference evidence="6" key="1">
    <citation type="submission" date="2020-05" db="UniProtKB">
        <authorList>
            <consortium name="EnsemblMetazoa"/>
        </authorList>
    </citation>
    <scope>IDENTIFICATION</scope>
    <source>
        <strain evidence="6">Yale</strain>
    </source>
</reference>
<dbReference type="SUPFAM" id="SSF52833">
    <property type="entry name" value="Thioredoxin-like"/>
    <property type="match status" value="1"/>
</dbReference>
<organism evidence="6 7">
    <name type="scientific">Glossina morsitans morsitans</name>
    <name type="common">Savannah tsetse fly</name>
    <dbReference type="NCBI Taxonomy" id="37546"/>
    <lineage>
        <taxon>Eukaryota</taxon>
        <taxon>Metazoa</taxon>
        <taxon>Ecdysozoa</taxon>
        <taxon>Arthropoda</taxon>
        <taxon>Hexapoda</taxon>
        <taxon>Insecta</taxon>
        <taxon>Pterygota</taxon>
        <taxon>Neoptera</taxon>
        <taxon>Endopterygota</taxon>
        <taxon>Diptera</taxon>
        <taxon>Brachycera</taxon>
        <taxon>Muscomorpha</taxon>
        <taxon>Hippoboscoidea</taxon>
        <taxon>Glossinidae</taxon>
        <taxon>Glossina</taxon>
    </lineage>
</organism>
<dbReference type="InterPro" id="IPR013766">
    <property type="entry name" value="Thioredoxin_domain"/>
</dbReference>
<feature type="domain" description="Rho-GAP" evidence="4">
    <location>
        <begin position="268"/>
        <end position="469"/>
    </location>
</feature>
<feature type="region of interest" description="Disordered" evidence="3">
    <location>
        <begin position="46"/>
        <end position="74"/>
    </location>
</feature>
<keyword evidence="2" id="KW-0175">Coiled coil</keyword>
<dbReference type="Proteomes" id="UP000092444">
    <property type="component" value="Unassembled WGS sequence"/>
</dbReference>
<dbReference type="Pfam" id="PF00085">
    <property type="entry name" value="Thioredoxin"/>
    <property type="match status" value="1"/>
</dbReference>
<sequence length="633" mass="71491">MAQQPPSTVSVLIAKANLTSANERRAATATATATKSIMHCLRDRTPSYKRSNSQINIARDGGQKSGQLPKESHRTVQPCKLTLLKSCSNRDLTQLKELKTTRTSPLTTINNNNKMTATATVSLSPSSSSSSSASTSTSMSSAISTTMNGHCSAMNCQQRISCLEQRITILETQFNAQCLLNKTMANQLEELNKRYAELNDQNLLNKRKKTASLRHNNSKKETDRPIHGTVQPSKFVAWMKLSNFWKQRPSIQTLKEQNIYNDEPCFDTEIEMVLKDDLHKTVPKIVIDCCQLIEEKYRKSSEPIEGIYRQCGDYNKIQALRFSIDANNYESLRQSNIDIHTLTGVLKLFLREIKSPLISVNEAKTFIGKPNQWLLTELPAKLDILKRLIRSLPEVNRDTMEYLFSHYNKLTKVPLQQISADSLSLSVTPSIFHTVQQGAHIQDIHLLLKESEILADCVKIMIEYHSKIFEMLKLPTLVARLQASPAVAQRSLPSTLSAIQKFSQSQTTLKIYTINNHNEFDQKIINSNVPVIVNFHADWCAPCKTLTPMLTTRLENTEDIDLAVIDVDKNIDLVETFDVRAVPAILVFRNGIVTDKLVGLMDDQNIGEFIEKIRTKARLQKETEREEATKKSK</sequence>
<evidence type="ECO:0000256" key="1">
    <source>
        <dbReference type="ARBA" id="ARBA00022468"/>
    </source>
</evidence>
<evidence type="ECO:0000313" key="7">
    <source>
        <dbReference type="Proteomes" id="UP000092444"/>
    </source>
</evidence>
<dbReference type="GO" id="GO:0005737">
    <property type="term" value="C:cytoplasm"/>
    <property type="evidence" value="ECO:0007669"/>
    <property type="project" value="TreeGrafter"/>
</dbReference>
<evidence type="ECO:0008006" key="8">
    <source>
        <dbReference type="Google" id="ProtNLM"/>
    </source>
</evidence>
<dbReference type="CDD" id="cd02947">
    <property type="entry name" value="TRX_family"/>
    <property type="match status" value="1"/>
</dbReference>
<keyword evidence="7" id="KW-1185">Reference proteome</keyword>
<dbReference type="PANTHER" id="PTHR23176:SF129">
    <property type="entry name" value="RHO GTPASE ACTIVATING PROTEIN AT 16F, ISOFORM E-RELATED"/>
    <property type="match status" value="1"/>
</dbReference>
<proteinExistence type="predicted"/>
<dbReference type="AlphaFoldDB" id="A0A1B0G949"/>
<dbReference type="PANTHER" id="PTHR23176">
    <property type="entry name" value="RHO/RAC/CDC GTPASE-ACTIVATING PROTEIN"/>
    <property type="match status" value="1"/>
</dbReference>